<dbReference type="Proteomes" id="UP001054902">
    <property type="component" value="Unassembled WGS sequence"/>
</dbReference>
<feature type="region of interest" description="Disordered" evidence="1">
    <location>
        <begin position="1"/>
        <end position="32"/>
    </location>
</feature>
<name>A0AAD3HD21_9STRA</name>
<proteinExistence type="predicted"/>
<comment type="caution">
    <text evidence="2">The sequence shown here is derived from an EMBL/GenBank/DDBJ whole genome shotgun (WGS) entry which is preliminary data.</text>
</comment>
<evidence type="ECO:0000313" key="2">
    <source>
        <dbReference type="EMBL" id="GFH58744.1"/>
    </source>
</evidence>
<feature type="compositionally biased region" description="Polar residues" evidence="1">
    <location>
        <begin position="1"/>
        <end position="12"/>
    </location>
</feature>
<keyword evidence="3" id="KW-1185">Reference proteome</keyword>
<reference evidence="2 3" key="1">
    <citation type="journal article" date="2021" name="Sci. Rep.">
        <title>The genome of the diatom Chaetoceros tenuissimus carries an ancient integrated fragment of an extant virus.</title>
        <authorList>
            <person name="Hongo Y."/>
            <person name="Kimura K."/>
            <person name="Takaki Y."/>
            <person name="Yoshida Y."/>
            <person name="Baba S."/>
            <person name="Kobayashi G."/>
            <person name="Nagasaki K."/>
            <person name="Hano T."/>
            <person name="Tomaru Y."/>
        </authorList>
    </citation>
    <scope>NUCLEOTIDE SEQUENCE [LARGE SCALE GENOMIC DNA]</scope>
    <source>
        <strain evidence="2 3">NIES-3715</strain>
    </source>
</reference>
<feature type="compositionally biased region" description="Basic residues" evidence="1">
    <location>
        <begin position="507"/>
        <end position="524"/>
    </location>
</feature>
<organism evidence="2 3">
    <name type="scientific">Chaetoceros tenuissimus</name>
    <dbReference type="NCBI Taxonomy" id="426638"/>
    <lineage>
        <taxon>Eukaryota</taxon>
        <taxon>Sar</taxon>
        <taxon>Stramenopiles</taxon>
        <taxon>Ochrophyta</taxon>
        <taxon>Bacillariophyta</taxon>
        <taxon>Coscinodiscophyceae</taxon>
        <taxon>Chaetocerotophycidae</taxon>
        <taxon>Chaetocerotales</taxon>
        <taxon>Chaetocerotaceae</taxon>
        <taxon>Chaetoceros</taxon>
    </lineage>
</organism>
<feature type="region of interest" description="Disordered" evidence="1">
    <location>
        <begin position="350"/>
        <end position="378"/>
    </location>
</feature>
<dbReference type="EMBL" id="BLLK01000062">
    <property type="protein sequence ID" value="GFH58744.1"/>
    <property type="molecule type" value="Genomic_DNA"/>
</dbReference>
<feature type="compositionally biased region" description="Polar residues" evidence="1">
    <location>
        <begin position="464"/>
        <end position="484"/>
    </location>
</feature>
<feature type="region of interest" description="Disordered" evidence="1">
    <location>
        <begin position="464"/>
        <end position="524"/>
    </location>
</feature>
<gene>
    <name evidence="2" type="ORF">CTEN210_15220</name>
</gene>
<feature type="compositionally biased region" description="Low complexity" evidence="1">
    <location>
        <begin position="495"/>
        <end position="506"/>
    </location>
</feature>
<feature type="compositionally biased region" description="Basic and acidic residues" evidence="1">
    <location>
        <begin position="366"/>
        <end position="378"/>
    </location>
</feature>
<evidence type="ECO:0000313" key="3">
    <source>
        <dbReference type="Proteomes" id="UP001054902"/>
    </source>
</evidence>
<sequence length="524" mass="59641">MKSNTAKAASSQTKRRKRQVTSQNEGKGADLPEIAQVPPITVPYLIEAIKLNKKMISAKHKQLASRDGNTRNENVDVPHDSNDVHDAIFARIQQQSRNSELDELQENAATSINTLLQQCQQQTKITKRSVYDDEYDDTELPTGCGVGCFDFCLGLIIDESTKIILRNAAFRVCRGLVEERNDCRLVFANKIKIIADAIGDADKHLRKFPKIGSPPHVVLFQREALIFINDLTQRFPSIRPTLMIAARYLEEQKHISLGNESAESSFKRKSNSGLAELRRIRDLALLNTDKEVEKVRKLLMKVDACFEVLVPRFGHESEQTKTKLLLEATLHSTNDDIDVNQELVLDYDEVSDDDEEDVDWEDGDKSEEIEKEREGGVKEETCQNQLNEDDHEEHKVRVERTLAVMKQTRALQNDGTIGISMDREQNGIHHKQDEELQEYRELLAITAAKQIGVKDVEPQVSETTMPFNPVSNSMNETSVNSENISHLAWSESHTSSRNQSLQLSRSRQPKKRRRFDVRLSRKST</sequence>
<protein>
    <submittedName>
        <fullName evidence="2">Uncharacterized protein</fullName>
    </submittedName>
</protein>
<feature type="compositionally biased region" description="Acidic residues" evidence="1">
    <location>
        <begin position="350"/>
        <end position="365"/>
    </location>
</feature>
<accession>A0AAD3HD21</accession>
<dbReference type="AlphaFoldDB" id="A0AAD3HD21"/>
<evidence type="ECO:0000256" key="1">
    <source>
        <dbReference type="SAM" id="MobiDB-lite"/>
    </source>
</evidence>